<comment type="catalytic activity">
    <reaction evidence="1">
        <text>5-hydroxy-2-oxo-4-ureido-2,5-dihydro-1H-imidazole-5-carboxylate + H(+) = (S)-allantoin + CO2</text>
        <dbReference type="Rhea" id="RHEA:26301"/>
        <dbReference type="ChEBI" id="CHEBI:15378"/>
        <dbReference type="ChEBI" id="CHEBI:15678"/>
        <dbReference type="ChEBI" id="CHEBI:16526"/>
        <dbReference type="ChEBI" id="CHEBI:58639"/>
        <dbReference type="EC" id="4.1.1.97"/>
    </reaction>
</comment>
<organism evidence="8 9">
    <name type="scientific">Vasconcelosia minhoensis LEGE 07310</name>
    <dbReference type="NCBI Taxonomy" id="915328"/>
    <lineage>
        <taxon>Bacteria</taxon>
        <taxon>Bacillati</taxon>
        <taxon>Cyanobacteriota</taxon>
        <taxon>Cyanophyceae</taxon>
        <taxon>Nodosilineales</taxon>
        <taxon>Cymatolegaceae</taxon>
        <taxon>Vasconcelosia</taxon>
        <taxon>Vasconcelosia minhoensis</taxon>
    </lineage>
</organism>
<feature type="domain" description="Oxo-4-hydroxy-4-carboxy-5-ureidoimidazoline decarboxylase" evidence="7">
    <location>
        <begin position="9"/>
        <end position="161"/>
    </location>
</feature>
<evidence type="ECO:0000256" key="2">
    <source>
        <dbReference type="ARBA" id="ARBA00004754"/>
    </source>
</evidence>
<dbReference type="EC" id="4.1.1.97" evidence="3"/>
<keyword evidence="6 8" id="KW-0456">Lyase</keyword>
<name>A0A8J7DK56_9CYAN</name>
<evidence type="ECO:0000313" key="8">
    <source>
        <dbReference type="EMBL" id="MBE9075981.1"/>
    </source>
</evidence>
<comment type="caution">
    <text evidence="8">The sequence shown here is derived from an EMBL/GenBank/DDBJ whole genome shotgun (WGS) entry which is preliminary data.</text>
</comment>
<evidence type="ECO:0000256" key="1">
    <source>
        <dbReference type="ARBA" id="ARBA00001163"/>
    </source>
</evidence>
<dbReference type="AlphaFoldDB" id="A0A8J7DK56"/>
<keyword evidence="5" id="KW-0210">Decarboxylase</keyword>
<evidence type="ECO:0000259" key="7">
    <source>
        <dbReference type="Pfam" id="PF09349"/>
    </source>
</evidence>
<evidence type="ECO:0000256" key="6">
    <source>
        <dbReference type="ARBA" id="ARBA00023239"/>
    </source>
</evidence>
<proteinExistence type="predicted"/>
<dbReference type="Pfam" id="PF09349">
    <property type="entry name" value="OHCU_decarbox"/>
    <property type="match status" value="1"/>
</dbReference>
<dbReference type="UniPathway" id="UPA00394">
    <property type="reaction ID" value="UER00652"/>
</dbReference>
<accession>A0A8J7DK56</accession>
<sequence length="169" mass="18880">MAYSINEINQMSQAEFVSAFGAVYEETPAIARQIWSKRPFADGSALQQQMATHVNRLPLKQQLALIRAHPDLGSQAKMAPASVQEQSGLGLNRLSVREYERFQALNRAYKDKFGFPFIASVKNHTKDSILHAFEQRLSHSPEEETLKALAEINQIAAFRLAALVKSPTP</sequence>
<protein>
    <recommendedName>
        <fullName evidence="3">2-oxo-4-hydroxy-4-carboxy-5-ureidoimidazoline decarboxylase</fullName>
        <ecNumber evidence="3">4.1.1.97</ecNumber>
    </recommendedName>
</protein>
<dbReference type="GO" id="GO:0019628">
    <property type="term" value="P:urate catabolic process"/>
    <property type="evidence" value="ECO:0007669"/>
    <property type="project" value="UniProtKB-UniPathway"/>
</dbReference>
<evidence type="ECO:0000256" key="5">
    <source>
        <dbReference type="ARBA" id="ARBA00022793"/>
    </source>
</evidence>
<dbReference type="SUPFAM" id="SSF158694">
    <property type="entry name" value="UraD-Like"/>
    <property type="match status" value="1"/>
</dbReference>
<dbReference type="PANTHER" id="PTHR43466">
    <property type="entry name" value="2-OXO-4-HYDROXY-4-CARBOXY-5-UREIDOIMIDAZOLINE DECARBOXYLASE-RELATED"/>
    <property type="match status" value="1"/>
</dbReference>
<evidence type="ECO:0000313" key="9">
    <source>
        <dbReference type="Proteomes" id="UP000636505"/>
    </source>
</evidence>
<comment type="pathway">
    <text evidence="2">Purine metabolism; urate degradation; (S)-allantoin from urate: step 3/3.</text>
</comment>
<evidence type="ECO:0000256" key="4">
    <source>
        <dbReference type="ARBA" id="ARBA00022631"/>
    </source>
</evidence>
<dbReference type="EMBL" id="JADEXG010000002">
    <property type="protein sequence ID" value="MBE9075981.1"/>
    <property type="molecule type" value="Genomic_DNA"/>
</dbReference>
<dbReference type="GO" id="GO:0051997">
    <property type="term" value="F:2-oxo-4-hydroxy-4-carboxy-5-ureidoimidazoline decarboxylase activity"/>
    <property type="evidence" value="ECO:0007669"/>
    <property type="project" value="UniProtKB-EC"/>
</dbReference>
<dbReference type="InterPro" id="IPR036778">
    <property type="entry name" value="OHCU_decarboxylase_sf"/>
</dbReference>
<dbReference type="InterPro" id="IPR017580">
    <property type="entry name" value="OHCU_decarboxylase-1"/>
</dbReference>
<keyword evidence="4" id="KW-0659">Purine metabolism</keyword>
<dbReference type="InterPro" id="IPR018020">
    <property type="entry name" value="OHCU_decarboxylase"/>
</dbReference>
<keyword evidence="9" id="KW-1185">Reference proteome</keyword>
<dbReference type="Proteomes" id="UP000636505">
    <property type="component" value="Unassembled WGS sequence"/>
</dbReference>
<evidence type="ECO:0000256" key="3">
    <source>
        <dbReference type="ARBA" id="ARBA00012257"/>
    </source>
</evidence>
<dbReference type="GO" id="GO:0006144">
    <property type="term" value="P:purine nucleobase metabolic process"/>
    <property type="evidence" value="ECO:0007669"/>
    <property type="project" value="UniProtKB-KW"/>
</dbReference>
<reference evidence="8" key="1">
    <citation type="submission" date="2020-10" db="EMBL/GenBank/DDBJ databases">
        <authorList>
            <person name="Castelo-Branco R."/>
            <person name="Eusebio N."/>
            <person name="Adriana R."/>
            <person name="Vieira A."/>
            <person name="Brugerolle De Fraissinette N."/>
            <person name="Rezende De Castro R."/>
            <person name="Schneider M.P."/>
            <person name="Vasconcelos V."/>
            <person name="Leao P.N."/>
        </authorList>
    </citation>
    <scope>NUCLEOTIDE SEQUENCE</scope>
    <source>
        <strain evidence="8">LEGE 07310</strain>
    </source>
</reference>
<gene>
    <name evidence="8" type="primary">uraD</name>
    <name evidence="8" type="ORF">IQ241_01500</name>
</gene>
<dbReference type="GO" id="GO:0000255">
    <property type="term" value="P:allantoin metabolic process"/>
    <property type="evidence" value="ECO:0007669"/>
    <property type="project" value="InterPro"/>
</dbReference>
<dbReference type="PANTHER" id="PTHR43466:SF1">
    <property type="entry name" value="2-OXO-4-HYDROXY-4-CARBOXY-5-UREIDOIMIDAZOLINE DECARBOXYLASE-RELATED"/>
    <property type="match status" value="1"/>
</dbReference>
<dbReference type="Gene3D" id="1.10.3330.10">
    <property type="entry name" value="Oxo-4-hydroxy-4-carboxy-5-ureidoimidazoline decarboxylase"/>
    <property type="match status" value="1"/>
</dbReference>
<dbReference type="NCBIfam" id="TIGR03164">
    <property type="entry name" value="UHCUDC"/>
    <property type="match status" value="1"/>
</dbReference>
<dbReference type="RefSeq" id="WP_193904643.1">
    <property type="nucleotide sequence ID" value="NZ_JADEXG010000002.1"/>
</dbReference>